<evidence type="ECO:0000259" key="19">
    <source>
        <dbReference type="SMART" id="SM00475"/>
    </source>
</evidence>
<evidence type="ECO:0000256" key="12">
    <source>
        <dbReference type="ARBA" id="ARBA00022932"/>
    </source>
</evidence>
<dbReference type="PROSITE" id="PS00447">
    <property type="entry name" value="DNA_POLYMERASE_A"/>
    <property type="match status" value="1"/>
</dbReference>
<evidence type="ECO:0000256" key="7">
    <source>
        <dbReference type="ARBA" id="ARBA00022705"/>
    </source>
</evidence>
<dbReference type="InterPro" id="IPR019760">
    <property type="entry name" value="DNA-dir_DNA_pol_A_CS"/>
</dbReference>
<dbReference type="SMART" id="SM00482">
    <property type="entry name" value="POLAc"/>
    <property type="match status" value="1"/>
</dbReference>
<dbReference type="CDD" id="cd06140">
    <property type="entry name" value="DNA_polA_I_Bacillus_like_exo"/>
    <property type="match status" value="1"/>
</dbReference>
<dbReference type="InterPro" id="IPR002421">
    <property type="entry name" value="5-3_exonuclease"/>
</dbReference>
<keyword evidence="10" id="KW-0378">Hydrolase</keyword>
<dbReference type="EC" id="2.7.7.7" evidence="3 16"/>
<dbReference type="Gene3D" id="3.30.420.10">
    <property type="entry name" value="Ribonuclease H-like superfamily/Ribonuclease H"/>
    <property type="match status" value="1"/>
</dbReference>
<dbReference type="FunFam" id="1.20.1060.10:FF:000001">
    <property type="entry name" value="DNA polymerase I"/>
    <property type="match status" value="1"/>
</dbReference>
<dbReference type="InterPro" id="IPR001098">
    <property type="entry name" value="DNA-dir_DNA_pol_A_palm_dom"/>
</dbReference>
<dbReference type="EMBL" id="AEUT02000001">
    <property type="protein sequence ID" value="EGE54999.1"/>
    <property type="molecule type" value="Genomic_DNA"/>
</dbReference>
<keyword evidence="11" id="KW-0269">Exonuclease</keyword>
<dbReference type="GO" id="GO:0003887">
    <property type="term" value="F:DNA-directed DNA polymerase activity"/>
    <property type="evidence" value="ECO:0007669"/>
    <property type="project" value="UniProtKB-UniRule"/>
</dbReference>
<dbReference type="NCBIfam" id="NF004397">
    <property type="entry name" value="PRK05755.1"/>
    <property type="match status" value="1"/>
</dbReference>
<dbReference type="Pfam" id="PF22619">
    <property type="entry name" value="DNA_polI_exo1"/>
    <property type="match status" value="1"/>
</dbReference>
<dbReference type="InterPro" id="IPR054690">
    <property type="entry name" value="DNA_polI_exonuclease"/>
</dbReference>
<keyword evidence="12 17" id="KW-0239">DNA-directed DNA polymerase</keyword>
<dbReference type="InterPro" id="IPR002562">
    <property type="entry name" value="3'-5'_exonuclease_dom"/>
</dbReference>
<dbReference type="HOGENOM" id="CLU_004675_0_0_9"/>
<evidence type="ECO:0000256" key="14">
    <source>
        <dbReference type="ARBA" id="ARBA00023204"/>
    </source>
</evidence>
<dbReference type="SUPFAM" id="SSF47807">
    <property type="entry name" value="5' to 3' exonuclease, C-terminal subdomain"/>
    <property type="match status" value="1"/>
</dbReference>
<dbReference type="SMART" id="SM00474">
    <property type="entry name" value="35EXOc"/>
    <property type="match status" value="1"/>
</dbReference>
<evidence type="ECO:0000259" key="18">
    <source>
        <dbReference type="SMART" id="SM00474"/>
    </source>
</evidence>
<evidence type="ECO:0000256" key="2">
    <source>
        <dbReference type="ARBA" id="ARBA00011541"/>
    </source>
</evidence>
<dbReference type="InterPro" id="IPR020045">
    <property type="entry name" value="DNA_polI_H3TH"/>
</dbReference>
<dbReference type="FunFam" id="3.40.50.1010:FF:000001">
    <property type="entry name" value="DNA polymerase I"/>
    <property type="match status" value="1"/>
</dbReference>
<dbReference type="SMART" id="SM00475">
    <property type="entry name" value="53EXOc"/>
    <property type="match status" value="1"/>
</dbReference>
<comment type="subunit">
    <text evidence="2 17">Single-chain monomer with multiple functions.</text>
</comment>
<evidence type="ECO:0000256" key="17">
    <source>
        <dbReference type="RuleBase" id="RU004460"/>
    </source>
</evidence>
<evidence type="ECO:0000256" key="15">
    <source>
        <dbReference type="ARBA" id="ARBA00049244"/>
    </source>
</evidence>
<name>F1Z245_9STRE</name>
<dbReference type="Pfam" id="PF02739">
    <property type="entry name" value="5_3_exonuc_N"/>
    <property type="match status" value="1"/>
</dbReference>
<evidence type="ECO:0000256" key="8">
    <source>
        <dbReference type="ARBA" id="ARBA00022722"/>
    </source>
</evidence>
<keyword evidence="6 17" id="KW-0548">Nucleotidyltransferase</keyword>
<evidence type="ECO:0000256" key="1">
    <source>
        <dbReference type="ARBA" id="ARBA00007705"/>
    </source>
</evidence>
<dbReference type="FunFam" id="1.10.150.20:FF:000003">
    <property type="entry name" value="DNA polymerase I"/>
    <property type="match status" value="1"/>
</dbReference>
<evidence type="ECO:0000313" key="21">
    <source>
        <dbReference type="EMBL" id="EGE54999.1"/>
    </source>
</evidence>
<dbReference type="SUPFAM" id="SSF56672">
    <property type="entry name" value="DNA/RNA polymerases"/>
    <property type="match status" value="1"/>
</dbReference>
<reference evidence="21 22" key="1">
    <citation type="submission" date="2011-02" db="EMBL/GenBank/DDBJ databases">
        <authorList>
            <person name="Stanhope M.J."/>
            <person name="Durkin A.S."/>
            <person name="Hostetler J."/>
            <person name="Kim M."/>
            <person name="Radune D."/>
            <person name="Singh I."/>
            <person name="Town C.D."/>
        </authorList>
    </citation>
    <scope>NUCLEOTIDE SEQUENCE [LARGE SCALE GENOMIC DNA]</scope>
    <source>
        <strain evidence="21 22">NCFD 2020</strain>
    </source>
</reference>
<dbReference type="InterPro" id="IPR012337">
    <property type="entry name" value="RNaseH-like_sf"/>
</dbReference>
<dbReference type="eggNOG" id="COG0749">
    <property type="taxonomic scope" value="Bacteria"/>
</dbReference>
<dbReference type="Gene3D" id="1.10.150.20">
    <property type="entry name" value="5' to 3' exonuclease, C-terminal subdomain"/>
    <property type="match status" value="2"/>
</dbReference>
<dbReference type="SUPFAM" id="SSF88723">
    <property type="entry name" value="PIN domain-like"/>
    <property type="match status" value="1"/>
</dbReference>
<dbReference type="eggNOG" id="COG0258">
    <property type="taxonomic scope" value="Bacteria"/>
</dbReference>
<dbReference type="CDD" id="cd09898">
    <property type="entry name" value="H3TH_53EXO"/>
    <property type="match status" value="1"/>
</dbReference>
<keyword evidence="9 17" id="KW-0227">DNA damage</keyword>
<evidence type="ECO:0000259" key="20">
    <source>
        <dbReference type="SMART" id="SM00482"/>
    </source>
</evidence>
<dbReference type="GO" id="GO:0006261">
    <property type="term" value="P:DNA-templated DNA replication"/>
    <property type="evidence" value="ECO:0007669"/>
    <property type="project" value="UniProtKB-UniRule"/>
</dbReference>
<dbReference type="GO" id="GO:0006302">
    <property type="term" value="P:double-strand break repair"/>
    <property type="evidence" value="ECO:0007669"/>
    <property type="project" value="TreeGrafter"/>
</dbReference>
<dbReference type="GeneID" id="61421782"/>
<evidence type="ECO:0000256" key="6">
    <source>
        <dbReference type="ARBA" id="ARBA00022695"/>
    </source>
</evidence>
<dbReference type="Gene3D" id="3.40.50.1010">
    <property type="entry name" value="5'-nuclease"/>
    <property type="match status" value="1"/>
</dbReference>
<dbReference type="PANTHER" id="PTHR10133">
    <property type="entry name" value="DNA POLYMERASE I"/>
    <property type="match status" value="1"/>
</dbReference>
<comment type="catalytic activity">
    <reaction evidence="15 17">
        <text>DNA(n) + a 2'-deoxyribonucleoside 5'-triphosphate = DNA(n+1) + diphosphate</text>
        <dbReference type="Rhea" id="RHEA:22508"/>
        <dbReference type="Rhea" id="RHEA-COMP:17339"/>
        <dbReference type="Rhea" id="RHEA-COMP:17340"/>
        <dbReference type="ChEBI" id="CHEBI:33019"/>
        <dbReference type="ChEBI" id="CHEBI:61560"/>
        <dbReference type="ChEBI" id="CHEBI:173112"/>
        <dbReference type="EC" id="2.7.7.7"/>
    </reaction>
</comment>
<dbReference type="CDD" id="cd08637">
    <property type="entry name" value="DNA_pol_A_pol_I_C"/>
    <property type="match status" value="1"/>
</dbReference>
<dbReference type="FunFam" id="1.10.150.20:FF:000002">
    <property type="entry name" value="DNA polymerase I"/>
    <property type="match status" value="1"/>
</dbReference>
<evidence type="ECO:0000256" key="13">
    <source>
        <dbReference type="ARBA" id="ARBA00023125"/>
    </source>
</evidence>
<dbReference type="Pfam" id="PF01367">
    <property type="entry name" value="5_3_exonuc"/>
    <property type="match status" value="1"/>
</dbReference>
<dbReference type="SMART" id="SM00279">
    <property type="entry name" value="HhH2"/>
    <property type="match status" value="1"/>
</dbReference>
<sequence>MEKKNKLLLIDGSSVAFRAFFALYSQIDRFKNQSGLHTNAIYGFHLMLDHMMKRIQPTHILVAFDAGKTTFRTEMFADYKAGRAKTPDEFREQFPYIREMLTALGVPFYDLANYEADDIIGTLDKMAEKTEVPFDVTIVSGDKDLIQLTDANTVVEISRKGVTDFEEFTPAYLMEKMGLTPEQFIDLKALMGDKSDNIPGVTKIGEKTGLKLLHEFGSLEGIYENIDSFKASKMKENLINDKEQAFLSKTLATINTESPITIGLEDLVYHGPNVQVLMEFYDEMDFKQLKAGLETEVPQEKAEISFEVVTSEDQIVFTDQDLFYFEILKDNYHREDIHAFAWGNSDYIYVSKDSALLTGPSFTKRLAEPIATYDFKRSKVLLSHLGIDLPQANYDARLANYLLSNIEDNELATIARLHTNLNMEADEVVYGKGVKRAFPEDEALFDHLARKIQVLVDSKAVILDKLAVNKEEDLYFDIELPLANVLAKMEIAGITVNKTALQEMAEQNKAVIESLTEEIYEMAGEEFNINSPKQLGSILFEKMQLPLEMTKKTKTGYSTAVDVLERLAPIAPIVAKILDYRQISKLQSTYVIGLQDYIMSDGKIHTRYIQDLTQTGRLSSSDPNLQNIPVRLEQGRLIRKAFLPSSEDAVLLSSDYSQIELRVLAHISGDEHLIAAFKENADIHTSTAMRVFGIEKEEDVTPNDRRNAKAVNFGIVYGISDFGLSNNLGITRKKAKDYIETYFERYPGIKEYMETVVRDARDTGYVETLFNRRRELPDINSRNFNIRSFAERTAINSPIQGSAADILKIAMINLDKALSEGQFKAKMLLQVHDEIVLEVPNDELEAIKALVKKTMEGAVDLAVPLLADENTGKTWYEAK</sequence>
<evidence type="ECO:0000313" key="22">
    <source>
        <dbReference type="Proteomes" id="UP000003732"/>
    </source>
</evidence>
<keyword evidence="7 17" id="KW-0235">DNA replication</keyword>
<keyword evidence="8" id="KW-0540">Nuclease</keyword>
<feature type="domain" description="DNA-directed DNA polymerase family A palm" evidence="20">
    <location>
        <begin position="635"/>
        <end position="843"/>
    </location>
</feature>
<dbReference type="NCBIfam" id="TIGR00593">
    <property type="entry name" value="pola"/>
    <property type="match status" value="1"/>
</dbReference>
<accession>F1Z245</accession>
<dbReference type="InterPro" id="IPR043502">
    <property type="entry name" value="DNA/RNA_pol_sf"/>
</dbReference>
<feature type="domain" description="5'-3' exonuclease" evidence="19">
    <location>
        <begin position="5"/>
        <end position="270"/>
    </location>
</feature>
<dbReference type="InterPro" id="IPR002298">
    <property type="entry name" value="DNA_polymerase_A"/>
</dbReference>
<evidence type="ECO:0000256" key="16">
    <source>
        <dbReference type="NCBIfam" id="TIGR00593"/>
    </source>
</evidence>
<dbReference type="Gene3D" id="1.20.1060.10">
    <property type="entry name" value="Taq DNA Polymerase, Chain T, domain 4"/>
    <property type="match status" value="1"/>
</dbReference>
<dbReference type="InterPro" id="IPR018320">
    <property type="entry name" value="DNA_polymerase_1"/>
</dbReference>
<evidence type="ECO:0000256" key="4">
    <source>
        <dbReference type="ARBA" id="ARBA00020311"/>
    </source>
</evidence>
<keyword evidence="13 17" id="KW-0238">DNA-binding</keyword>
<dbReference type="Gene3D" id="3.30.70.370">
    <property type="match status" value="1"/>
</dbReference>
<proteinExistence type="inferred from homology"/>
<feature type="domain" description="3'-5' exonuclease" evidence="18">
    <location>
        <begin position="305"/>
        <end position="467"/>
    </location>
</feature>
<organism evidence="21 22">
    <name type="scientific">Streptococcus parauberis NCFD 2020</name>
    <dbReference type="NCBI Taxonomy" id="873447"/>
    <lineage>
        <taxon>Bacteria</taxon>
        <taxon>Bacillati</taxon>
        <taxon>Bacillota</taxon>
        <taxon>Bacilli</taxon>
        <taxon>Lactobacillales</taxon>
        <taxon>Streptococcaceae</taxon>
        <taxon>Streptococcus</taxon>
    </lineage>
</organism>
<dbReference type="AlphaFoldDB" id="F1Z245"/>
<gene>
    <name evidence="17 21" type="primary">polA</name>
    <name evidence="21" type="ORF">SPB_2194</name>
</gene>
<keyword evidence="14 17" id="KW-0234">DNA repair</keyword>
<dbReference type="PRINTS" id="PR00868">
    <property type="entry name" value="DNAPOLI"/>
</dbReference>
<evidence type="ECO:0000256" key="3">
    <source>
        <dbReference type="ARBA" id="ARBA00012417"/>
    </source>
</evidence>
<comment type="caution">
    <text evidence="21">The sequence shown here is derived from an EMBL/GenBank/DDBJ whole genome shotgun (WGS) entry which is preliminary data.</text>
</comment>
<dbReference type="InterPro" id="IPR008918">
    <property type="entry name" value="HhH2"/>
</dbReference>
<evidence type="ECO:0000256" key="9">
    <source>
        <dbReference type="ARBA" id="ARBA00022763"/>
    </source>
</evidence>
<dbReference type="InterPro" id="IPR036397">
    <property type="entry name" value="RNaseH_sf"/>
</dbReference>
<dbReference type="PANTHER" id="PTHR10133:SF27">
    <property type="entry name" value="DNA POLYMERASE NU"/>
    <property type="match status" value="1"/>
</dbReference>
<comment type="similarity">
    <text evidence="1 17">Belongs to the DNA polymerase type-A family.</text>
</comment>
<evidence type="ECO:0000256" key="5">
    <source>
        <dbReference type="ARBA" id="ARBA00022679"/>
    </source>
</evidence>
<dbReference type="Proteomes" id="UP000003732">
    <property type="component" value="Unassembled WGS sequence"/>
</dbReference>
<evidence type="ECO:0000256" key="10">
    <source>
        <dbReference type="ARBA" id="ARBA00022801"/>
    </source>
</evidence>
<dbReference type="CDD" id="cd09859">
    <property type="entry name" value="PIN_53EXO"/>
    <property type="match status" value="1"/>
</dbReference>
<keyword evidence="5 17" id="KW-0808">Transferase</keyword>
<dbReference type="GO" id="GO:0008408">
    <property type="term" value="F:3'-5' exonuclease activity"/>
    <property type="evidence" value="ECO:0007669"/>
    <property type="project" value="InterPro"/>
</dbReference>
<dbReference type="GO" id="GO:0003677">
    <property type="term" value="F:DNA binding"/>
    <property type="evidence" value="ECO:0007669"/>
    <property type="project" value="UniProtKB-UniRule"/>
</dbReference>
<dbReference type="InterPro" id="IPR036279">
    <property type="entry name" value="5-3_exonuclease_C_sf"/>
</dbReference>
<dbReference type="SUPFAM" id="SSF53098">
    <property type="entry name" value="Ribonuclease H-like"/>
    <property type="match status" value="1"/>
</dbReference>
<evidence type="ECO:0000256" key="11">
    <source>
        <dbReference type="ARBA" id="ARBA00022839"/>
    </source>
</evidence>
<dbReference type="InterPro" id="IPR020046">
    <property type="entry name" value="5-3_exonucl_a-hlix_arch_N"/>
</dbReference>
<dbReference type="GO" id="GO:0008409">
    <property type="term" value="F:5'-3' exonuclease activity"/>
    <property type="evidence" value="ECO:0007669"/>
    <property type="project" value="InterPro"/>
</dbReference>
<dbReference type="InterPro" id="IPR029060">
    <property type="entry name" value="PIN-like_dom_sf"/>
</dbReference>
<dbReference type="RefSeq" id="WP_003105859.1">
    <property type="nucleotide sequence ID" value="NZ_AEUT02000001.1"/>
</dbReference>
<protein>
    <recommendedName>
        <fullName evidence="4 16">DNA polymerase I</fullName>
        <ecNumber evidence="3 16">2.7.7.7</ecNumber>
    </recommendedName>
</protein>
<dbReference type="Pfam" id="PF00476">
    <property type="entry name" value="DNA_pol_A"/>
    <property type="match status" value="1"/>
</dbReference>